<name>A0A8K0TDH8_9PEZI</name>
<dbReference type="InterPro" id="IPR036259">
    <property type="entry name" value="MFS_trans_sf"/>
</dbReference>
<evidence type="ECO:0000256" key="1">
    <source>
        <dbReference type="ARBA" id="ARBA00004141"/>
    </source>
</evidence>
<gene>
    <name evidence="8" type="ORF">B0T11DRAFT_351296</name>
</gene>
<dbReference type="Pfam" id="PF07690">
    <property type="entry name" value="MFS_1"/>
    <property type="match status" value="1"/>
</dbReference>
<evidence type="ECO:0000313" key="9">
    <source>
        <dbReference type="Proteomes" id="UP000813385"/>
    </source>
</evidence>
<keyword evidence="3 6" id="KW-0812">Transmembrane</keyword>
<dbReference type="InterPro" id="IPR020846">
    <property type="entry name" value="MFS_dom"/>
</dbReference>
<feature type="transmembrane region" description="Helical" evidence="6">
    <location>
        <begin position="131"/>
        <end position="151"/>
    </location>
</feature>
<dbReference type="Proteomes" id="UP000813385">
    <property type="component" value="Unassembled WGS sequence"/>
</dbReference>
<feature type="transmembrane region" description="Helical" evidence="6">
    <location>
        <begin position="223"/>
        <end position="246"/>
    </location>
</feature>
<keyword evidence="9" id="KW-1185">Reference proteome</keyword>
<proteinExistence type="predicted"/>
<comment type="subcellular location">
    <subcellularLocation>
        <location evidence="1">Membrane</location>
        <topology evidence="1">Multi-pass membrane protein</topology>
    </subcellularLocation>
</comment>
<dbReference type="GO" id="GO:0022857">
    <property type="term" value="F:transmembrane transporter activity"/>
    <property type="evidence" value="ECO:0007669"/>
    <property type="project" value="InterPro"/>
</dbReference>
<dbReference type="OrthoDB" id="6730379at2759"/>
<dbReference type="InterPro" id="IPR011701">
    <property type="entry name" value="MFS"/>
</dbReference>
<evidence type="ECO:0000256" key="4">
    <source>
        <dbReference type="ARBA" id="ARBA00022989"/>
    </source>
</evidence>
<evidence type="ECO:0000256" key="3">
    <source>
        <dbReference type="ARBA" id="ARBA00022692"/>
    </source>
</evidence>
<feature type="transmembrane region" description="Helical" evidence="6">
    <location>
        <begin position="294"/>
        <end position="318"/>
    </location>
</feature>
<evidence type="ECO:0000313" key="8">
    <source>
        <dbReference type="EMBL" id="KAH7361535.1"/>
    </source>
</evidence>
<dbReference type="Gene3D" id="1.20.1250.20">
    <property type="entry name" value="MFS general substrate transporter like domains"/>
    <property type="match status" value="1"/>
</dbReference>
<feature type="transmembrane region" description="Helical" evidence="6">
    <location>
        <begin position="196"/>
        <end position="217"/>
    </location>
</feature>
<evidence type="ECO:0000259" key="7">
    <source>
        <dbReference type="PROSITE" id="PS50850"/>
    </source>
</evidence>
<keyword evidence="2" id="KW-0813">Transport</keyword>
<dbReference type="EMBL" id="JAGPXD010000003">
    <property type="protein sequence ID" value="KAH7361535.1"/>
    <property type="molecule type" value="Genomic_DNA"/>
</dbReference>
<dbReference type="PANTHER" id="PTHR43791">
    <property type="entry name" value="PERMEASE-RELATED"/>
    <property type="match status" value="1"/>
</dbReference>
<evidence type="ECO:0000256" key="5">
    <source>
        <dbReference type="ARBA" id="ARBA00023136"/>
    </source>
</evidence>
<dbReference type="AlphaFoldDB" id="A0A8K0TDH8"/>
<feature type="domain" description="Major facilitator superfamily (MFS) profile" evidence="7">
    <location>
        <begin position="67"/>
        <end position="475"/>
    </location>
</feature>
<feature type="transmembrane region" description="Helical" evidence="6">
    <location>
        <begin position="358"/>
        <end position="378"/>
    </location>
</feature>
<dbReference type="PROSITE" id="PS50850">
    <property type="entry name" value="MFS"/>
    <property type="match status" value="1"/>
</dbReference>
<sequence length="510" mass="56768">MSAALPPNDEKVVNIQPTDTEVGGGDVDLKGVTASDDVARAYYLQARDEEISIEERRRVRRKIDLHMLPMLSLTALMQYLDKTTINYSANYGLREGLGMVGSQYSWASSIFFFGALVWQYPSLLLMQRFPVGRYFASQVFCWGALTLLMAATSNFGGFAALRFLLGATESIQLAACFIISSMYYTREEQPLRLMAWYAMNPLATILGSLFAYGVGYIDSPVALWKFPFIICGSLSAAWAVCLWFMLPSNPATAWFLSERERVVAIKRVESNNTGMESKKFKKSQAIEAFLDPKVWFIALTVGAGNILAGLGLFSSLVIRGFGFDQFQTALLQMPTGGIDIVALIVFILSATYIPNSRVIFASIASGIGLVGTVMLYAFEVEDRWVQMAGLWVVTGFMPVSFLLSMTVINSNIAGHTKKLTTQAIIFVCHSTGSLVGPQLYTKPPYRMGLRANVVVVAFGTGSGVLHLAYLIWENRKRRQFLEANRHLLNEDDYKFRDLTDKENPFCFNKL</sequence>
<dbReference type="SUPFAM" id="SSF103473">
    <property type="entry name" value="MFS general substrate transporter"/>
    <property type="match status" value="1"/>
</dbReference>
<feature type="transmembrane region" description="Helical" evidence="6">
    <location>
        <begin position="163"/>
        <end position="184"/>
    </location>
</feature>
<keyword evidence="4 6" id="KW-1133">Transmembrane helix</keyword>
<evidence type="ECO:0000256" key="2">
    <source>
        <dbReference type="ARBA" id="ARBA00022448"/>
    </source>
</evidence>
<feature type="transmembrane region" description="Helical" evidence="6">
    <location>
        <begin position="384"/>
        <end position="407"/>
    </location>
</feature>
<feature type="transmembrane region" description="Helical" evidence="6">
    <location>
        <begin position="100"/>
        <end position="119"/>
    </location>
</feature>
<feature type="transmembrane region" description="Helical" evidence="6">
    <location>
        <begin position="330"/>
        <end position="351"/>
    </location>
</feature>
<accession>A0A8K0TDH8</accession>
<feature type="transmembrane region" description="Helical" evidence="6">
    <location>
        <begin position="452"/>
        <end position="472"/>
    </location>
</feature>
<dbReference type="PANTHER" id="PTHR43791:SF70">
    <property type="entry name" value="MAJOR FACILITATOR SUPERFAMILY (MFS) PROFILE DOMAIN-CONTAINING PROTEIN"/>
    <property type="match status" value="1"/>
</dbReference>
<comment type="caution">
    <text evidence="8">The sequence shown here is derived from an EMBL/GenBank/DDBJ whole genome shotgun (WGS) entry which is preliminary data.</text>
</comment>
<evidence type="ECO:0000256" key="6">
    <source>
        <dbReference type="SAM" id="Phobius"/>
    </source>
</evidence>
<reference evidence="8" key="1">
    <citation type="journal article" date="2021" name="Nat. Commun.">
        <title>Genetic determinants of endophytism in the Arabidopsis root mycobiome.</title>
        <authorList>
            <person name="Mesny F."/>
            <person name="Miyauchi S."/>
            <person name="Thiergart T."/>
            <person name="Pickel B."/>
            <person name="Atanasova L."/>
            <person name="Karlsson M."/>
            <person name="Huettel B."/>
            <person name="Barry K.W."/>
            <person name="Haridas S."/>
            <person name="Chen C."/>
            <person name="Bauer D."/>
            <person name="Andreopoulos W."/>
            <person name="Pangilinan J."/>
            <person name="LaButti K."/>
            <person name="Riley R."/>
            <person name="Lipzen A."/>
            <person name="Clum A."/>
            <person name="Drula E."/>
            <person name="Henrissat B."/>
            <person name="Kohler A."/>
            <person name="Grigoriev I.V."/>
            <person name="Martin F.M."/>
            <person name="Hacquard S."/>
        </authorList>
    </citation>
    <scope>NUCLEOTIDE SEQUENCE</scope>
    <source>
        <strain evidence="8">MPI-CAGE-AT-0016</strain>
    </source>
</reference>
<dbReference type="GO" id="GO:0016020">
    <property type="term" value="C:membrane"/>
    <property type="evidence" value="ECO:0007669"/>
    <property type="project" value="UniProtKB-SubCell"/>
</dbReference>
<keyword evidence="5 6" id="KW-0472">Membrane</keyword>
<protein>
    <submittedName>
        <fullName evidence="8">Allantoate permease</fullName>
    </submittedName>
</protein>
<organism evidence="8 9">
    <name type="scientific">Plectosphaerella cucumerina</name>
    <dbReference type="NCBI Taxonomy" id="40658"/>
    <lineage>
        <taxon>Eukaryota</taxon>
        <taxon>Fungi</taxon>
        <taxon>Dikarya</taxon>
        <taxon>Ascomycota</taxon>
        <taxon>Pezizomycotina</taxon>
        <taxon>Sordariomycetes</taxon>
        <taxon>Hypocreomycetidae</taxon>
        <taxon>Glomerellales</taxon>
        <taxon>Plectosphaerellaceae</taxon>
        <taxon>Plectosphaerella</taxon>
    </lineage>
</organism>